<dbReference type="eggNOG" id="arCOG01257">
    <property type="taxonomic scope" value="Archaea"/>
</dbReference>
<dbReference type="Gene3D" id="3.50.7.10">
    <property type="entry name" value="GroEL"/>
    <property type="match status" value="1"/>
</dbReference>
<dbReference type="HOGENOM" id="CLU_008891_7_3_2"/>
<evidence type="ECO:0000256" key="2">
    <source>
        <dbReference type="ARBA" id="ARBA00022741"/>
    </source>
</evidence>
<evidence type="ECO:0000256" key="5">
    <source>
        <dbReference type="RuleBase" id="RU004187"/>
    </source>
</evidence>
<evidence type="ECO:0000313" key="8">
    <source>
        <dbReference type="Proteomes" id="UP000001686"/>
    </source>
</evidence>
<dbReference type="PANTHER" id="PTHR11353">
    <property type="entry name" value="CHAPERONIN"/>
    <property type="match status" value="1"/>
</dbReference>
<dbReference type="RefSeq" id="WP_012310146.1">
    <property type="nucleotide sequence ID" value="NC_010482.1"/>
</dbReference>
<dbReference type="PROSITE" id="PS00751">
    <property type="entry name" value="TCP1_2"/>
    <property type="match status" value="1"/>
</dbReference>
<dbReference type="AlphaFoldDB" id="B1L720"/>
<dbReference type="EnsemblBacteria" id="ACB08249">
    <property type="protein sequence ID" value="ACB08249"/>
    <property type="gene ID" value="Kcr_1503"/>
</dbReference>
<dbReference type="PROSITE" id="PS00995">
    <property type="entry name" value="TCP1_3"/>
    <property type="match status" value="1"/>
</dbReference>
<evidence type="ECO:0000313" key="7">
    <source>
        <dbReference type="EMBL" id="ACB08249.1"/>
    </source>
</evidence>
<dbReference type="Proteomes" id="UP000001686">
    <property type="component" value="Chromosome"/>
</dbReference>
<dbReference type="GO" id="GO:0140662">
    <property type="term" value="F:ATP-dependent protein folding chaperone"/>
    <property type="evidence" value="ECO:0007669"/>
    <property type="project" value="InterPro"/>
</dbReference>
<name>B1L720_KORCO</name>
<dbReference type="NCBIfam" id="NF041083">
    <property type="entry name" value="thermosome_beta"/>
    <property type="match status" value="1"/>
</dbReference>
<dbReference type="InterPro" id="IPR027410">
    <property type="entry name" value="TCP-1-like_intermed_sf"/>
</dbReference>
<dbReference type="InterPro" id="IPR002194">
    <property type="entry name" value="Chaperonin_TCP-1_CS"/>
</dbReference>
<dbReference type="SUPFAM" id="SSF48592">
    <property type="entry name" value="GroEL equatorial domain-like"/>
    <property type="match status" value="1"/>
</dbReference>
<dbReference type="GO" id="GO:0051082">
    <property type="term" value="F:unfolded protein binding"/>
    <property type="evidence" value="ECO:0000318"/>
    <property type="project" value="GO_Central"/>
</dbReference>
<dbReference type="EMBL" id="CP000968">
    <property type="protein sequence ID" value="ACB08249.1"/>
    <property type="molecule type" value="Genomic_DNA"/>
</dbReference>
<dbReference type="InParanoid" id="B1L720"/>
<dbReference type="NCBIfam" id="NF041082">
    <property type="entry name" value="thermosome_alpha"/>
    <property type="match status" value="1"/>
</dbReference>
<gene>
    <name evidence="7" type="ordered locus">Kcr_1503</name>
</gene>
<dbReference type="InterPro" id="IPR053374">
    <property type="entry name" value="TCP-1_chaperonin"/>
</dbReference>
<accession>B1L720</accession>
<keyword evidence="2 5" id="KW-0547">Nucleotide-binding</keyword>
<dbReference type="Gene3D" id="1.10.560.10">
    <property type="entry name" value="GroEL-like equatorial domain"/>
    <property type="match status" value="1"/>
</dbReference>
<evidence type="ECO:0000256" key="1">
    <source>
        <dbReference type="ARBA" id="ARBA00008020"/>
    </source>
</evidence>
<evidence type="ECO:0000256" key="3">
    <source>
        <dbReference type="ARBA" id="ARBA00022840"/>
    </source>
</evidence>
<dbReference type="PhylomeDB" id="B1L720"/>
<keyword evidence="8" id="KW-1185">Reference proteome</keyword>
<dbReference type="GO" id="GO:0005524">
    <property type="term" value="F:ATP binding"/>
    <property type="evidence" value="ECO:0007669"/>
    <property type="project" value="UniProtKB-KW"/>
</dbReference>
<dbReference type="InterPro" id="IPR054827">
    <property type="entry name" value="thermosome_alpha"/>
</dbReference>
<dbReference type="OrthoDB" id="9362at2157"/>
<dbReference type="PRINTS" id="PR00304">
    <property type="entry name" value="TCOMPLEXTCP1"/>
</dbReference>
<dbReference type="SUPFAM" id="SSF52029">
    <property type="entry name" value="GroEL apical domain-like"/>
    <property type="match status" value="1"/>
</dbReference>
<keyword evidence="4 5" id="KW-0143">Chaperone</keyword>
<keyword evidence="3 5" id="KW-0067">ATP-binding</keyword>
<dbReference type="GO" id="GO:0016887">
    <property type="term" value="F:ATP hydrolysis activity"/>
    <property type="evidence" value="ECO:0007669"/>
    <property type="project" value="InterPro"/>
</dbReference>
<dbReference type="InterPro" id="IPR027413">
    <property type="entry name" value="GROEL-like_equatorial_sf"/>
</dbReference>
<sequence>MALATVGGRPVLILKEGTTRTRGDEARRINIMAARAIADAVKTTLGPKGMDKMIVDSIGDITVSNDGATILQEMEVAHPAAKLMVNLAKAQDKEVGDGTTTSVVLAGELLTEAESLLQKDIHPTVIVEGYEKALKFVEQELEKLAIKVNPDDEGWLMKVAETAMSSKLVSGEKRKLAEIAVKAVKAVEEMKGDKRYVDIDNVKIVKKKGKSLAETEFVKGIILDKEVVHGDMPKSVKNARIAILNVPLEIKKPEIDMEVQISSPQELREFIEQETKILREKVEKIHSVGANVVFCQKGIDEVAQHFLAKYGIMAVRRVSEKDMQRLEKATGGKIVNNLDDLTENELGRAGLVEERKIGDDKMIFIEECENPRAVTILLRAGADTILDEAERGLKDALYVIRNVVEDGKVFHGGGSIQEELAIRLREYAHSEKGKEQLAMEAFANALESIPRILAENAGMDAVDAIVELRNAHKSGKISAGIDVLNGKVGDMAELGVVDTYRGVKNAIAAATETAILIIKTDDIIAAKPYEEKGKEKGKGGEEEEGGGEFKSEFD</sequence>
<dbReference type="InterPro" id="IPR027409">
    <property type="entry name" value="GroEL-like_apical_dom_sf"/>
</dbReference>
<dbReference type="STRING" id="374847.Kcr_1503"/>
<dbReference type="Gene3D" id="3.30.260.10">
    <property type="entry name" value="TCP-1-like chaperonin intermediate domain"/>
    <property type="match status" value="1"/>
</dbReference>
<protein>
    <submittedName>
        <fullName evidence="7">Chaperonin GroEL (HSP60 family)</fullName>
    </submittedName>
</protein>
<dbReference type="GeneID" id="6094780"/>
<organism evidence="7 8">
    <name type="scientific">Korarchaeum cryptofilum (strain OPF8)</name>
    <dbReference type="NCBI Taxonomy" id="374847"/>
    <lineage>
        <taxon>Archaea</taxon>
        <taxon>Thermoproteota</taxon>
        <taxon>Candidatus Korarchaeia</taxon>
        <taxon>Candidatus Korarchaeales</taxon>
        <taxon>Candidatus Korarchaeaceae</taxon>
        <taxon>Candidatus Korarchaeum</taxon>
    </lineage>
</organism>
<proteinExistence type="inferred from homology"/>
<reference evidence="7 8" key="1">
    <citation type="journal article" date="2008" name="Proc. Natl. Acad. Sci. U.S.A.">
        <title>A korarchaeal genome reveals new insights into the evolution of the Archaea.</title>
        <authorList>
            <person name="Elkins J.G."/>
            <person name="Podar M."/>
            <person name="Graham D.E."/>
            <person name="Makarova K.S."/>
            <person name="Wolf Y."/>
            <person name="Randau L."/>
            <person name="Hedlund B.P."/>
            <person name="Brochier-Armanet C."/>
            <person name="Kunin V."/>
            <person name="Anderson I."/>
            <person name="Lapidus A."/>
            <person name="Goltsman E."/>
            <person name="Barry K."/>
            <person name="Koonin E.V."/>
            <person name="Hugenholtz P."/>
            <person name="Kyrpides N."/>
            <person name="Wanner G."/>
            <person name="Richardson P."/>
            <person name="Keller M."/>
            <person name="Stetter K.O."/>
        </authorList>
    </citation>
    <scope>NUCLEOTIDE SEQUENCE [LARGE SCALE GENOMIC DNA]</scope>
    <source>
        <strain evidence="8">OPF8</strain>
    </source>
</reference>
<dbReference type="SUPFAM" id="SSF54849">
    <property type="entry name" value="GroEL-intermediate domain like"/>
    <property type="match status" value="1"/>
</dbReference>
<feature type="compositionally biased region" description="Basic and acidic residues" evidence="6">
    <location>
        <begin position="529"/>
        <end position="540"/>
    </location>
</feature>
<dbReference type="NCBIfam" id="TIGR02339">
    <property type="entry name" value="thermosome_arch"/>
    <property type="match status" value="1"/>
</dbReference>
<dbReference type="InterPro" id="IPR002423">
    <property type="entry name" value="Cpn60/GroEL/TCP-1"/>
</dbReference>
<dbReference type="Pfam" id="PF00118">
    <property type="entry name" value="Cpn60_TCP1"/>
    <property type="match status" value="1"/>
</dbReference>
<evidence type="ECO:0000256" key="6">
    <source>
        <dbReference type="SAM" id="MobiDB-lite"/>
    </source>
</evidence>
<dbReference type="CDD" id="cd03343">
    <property type="entry name" value="cpn60"/>
    <property type="match status" value="1"/>
</dbReference>
<dbReference type="KEGG" id="kcr:Kcr_1503"/>
<dbReference type="InterPro" id="IPR017998">
    <property type="entry name" value="Chaperone_TCP-1"/>
</dbReference>
<dbReference type="PROSITE" id="PS00750">
    <property type="entry name" value="TCP1_1"/>
    <property type="match status" value="1"/>
</dbReference>
<comment type="similarity">
    <text evidence="1 5">Belongs to the TCP-1 chaperonin family.</text>
</comment>
<dbReference type="GO" id="GO:0006457">
    <property type="term" value="P:protein folding"/>
    <property type="evidence" value="ECO:0000318"/>
    <property type="project" value="GO_Central"/>
</dbReference>
<evidence type="ECO:0000256" key="4">
    <source>
        <dbReference type="ARBA" id="ARBA00023186"/>
    </source>
</evidence>
<dbReference type="InterPro" id="IPR012714">
    <property type="entry name" value="Thermosome_arc"/>
</dbReference>
<feature type="region of interest" description="Disordered" evidence="6">
    <location>
        <begin position="529"/>
        <end position="554"/>
    </location>
</feature>